<feature type="transmembrane region" description="Helical" evidence="2">
    <location>
        <begin position="135"/>
        <end position="159"/>
    </location>
</feature>
<feature type="transmembrane region" description="Helical" evidence="2">
    <location>
        <begin position="12"/>
        <end position="33"/>
    </location>
</feature>
<feature type="compositionally biased region" description="Basic residues" evidence="1">
    <location>
        <begin position="163"/>
        <end position="174"/>
    </location>
</feature>
<keyword evidence="2" id="KW-1133">Transmembrane helix</keyword>
<dbReference type="Proteomes" id="UP000186917">
    <property type="component" value="Unassembled WGS sequence"/>
</dbReference>
<sequence>MKPGIKKAVNLSAFTLLFFVGGILLYGSLYSLVVKLVKIFTKGGVTFQGDFPMLFIHSLLFGLVFCVIPGCVFICHQILKGRSVKDYAWTCALYLVFFVTAFWGVCDFESFFIVASSDPHKRNEILFHNVKDVHLNGIFIIAIILATIFTSFANMIKWLRAPKPKPKAKGKPKPKPVVQPSSPF</sequence>
<evidence type="ECO:0000256" key="1">
    <source>
        <dbReference type="SAM" id="MobiDB-lite"/>
    </source>
</evidence>
<organism evidence="3 4">
    <name type="scientific">Filimonas lacunae</name>
    <dbReference type="NCBI Taxonomy" id="477680"/>
    <lineage>
        <taxon>Bacteria</taxon>
        <taxon>Pseudomonadati</taxon>
        <taxon>Bacteroidota</taxon>
        <taxon>Chitinophagia</taxon>
        <taxon>Chitinophagales</taxon>
        <taxon>Chitinophagaceae</taxon>
        <taxon>Filimonas</taxon>
    </lineage>
</organism>
<accession>A0A1N7LPW5</accession>
<evidence type="ECO:0000313" key="3">
    <source>
        <dbReference type="EMBL" id="SIS75809.1"/>
    </source>
</evidence>
<keyword evidence="2" id="KW-0812">Transmembrane</keyword>
<dbReference type="AlphaFoldDB" id="A0A1N7LPW5"/>
<dbReference type="STRING" id="477680.SAMN05421788_1011039"/>
<dbReference type="RefSeq" id="WP_076376309.1">
    <property type="nucleotide sequence ID" value="NZ_AP017422.1"/>
</dbReference>
<protein>
    <submittedName>
        <fullName evidence="3">Uncharacterized protein</fullName>
    </submittedName>
</protein>
<name>A0A1N7LPW5_9BACT</name>
<feature type="transmembrane region" description="Helical" evidence="2">
    <location>
        <begin position="53"/>
        <end position="75"/>
    </location>
</feature>
<keyword evidence="4" id="KW-1185">Reference proteome</keyword>
<evidence type="ECO:0000256" key="2">
    <source>
        <dbReference type="SAM" id="Phobius"/>
    </source>
</evidence>
<feature type="transmembrane region" description="Helical" evidence="2">
    <location>
        <begin position="87"/>
        <end position="115"/>
    </location>
</feature>
<reference evidence="4" key="1">
    <citation type="submission" date="2017-01" db="EMBL/GenBank/DDBJ databases">
        <authorList>
            <person name="Varghese N."/>
            <person name="Submissions S."/>
        </authorList>
    </citation>
    <scope>NUCLEOTIDE SEQUENCE [LARGE SCALE GENOMIC DNA]</scope>
    <source>
        <strain evidence="4">DSM 21054</strain>
    </source>
</reference>
<proteinExistence type="predicted"/>
<evidence type="ECO:0000313" key="4">
    <source>
        <dbReference type="Proteomes" id="UP000186917"/>
    </source>
</evidence>
<dbReference type="OrthoDB" id="9839571at2"/>
<gene>
    <name evidence="3" type="ORF">SAMN05421788_1011039</name>
</gene>
<feature type="region of interest" description="Disordered" evidence="1">
    <location>
        <begin position="163"/>
        <end position="184"/>
    </location>
</feature>
<dbReference type="EMBL" id="FTOR01000001">
    <property type="protein sequence ID" value="SIS75809.1"/>
    <property type="molecule type" value="Genomic_DNA"/>
</dbReference>
<keyword evidence="2" id="KW-0472">Membrane</keyword>